<comment type="similarity">
    <text evidence="7">Belongs to the protein kinase superfamily.</text>
</comment>
<dbReference type="InterPro" id="IPR011009">
    <property type="entry name" value="Kinase-like_dom_sf"/>
</dbReference>
<evidence type="ECO:0000313" key="10">
    <source>
        <dbReference type="Proteomes" id="UP001489004"/>
    </source>
</evidence>
<reference evidence="9 10" key="1">
    <citation type="journal article" date="2024" name="Nat. Commun.">
        <title>Phylogenomics reveals the evolutionary origins of lichenization in chlorophyte algae.</title>
        <authorList>
            <person name="Puginier C."/>
            <person name="Libourel C."/>
            <person name="Otte J."/>
            <person name="Skaloud P."/>
            <person name="Haon M."/>
            <person name="Grisel S."/>
            <person name="Petersen M."/>
            <person name="Berrin J.G."/>
            <person name="Delaux P.M."/>
            <person name="Dal Grande F."/>
            <person name="Keller J."/>
        </authorList>
    </citation>
    <scope>NUCLEOTIDE SEQUENCE [LARGE SCALE GENOMIC DNA]</scope>
    <source>
        <strain evidence="9 10">SAG 2043</strain>
    </source>
</reference>
<keyword evidence="1" id="KW-0808">Transferase</keyword>
<comment type="caution">
    <text evidence="9">The sequence shown here is derived from an EMBL/GenBank/DDBJ whole genome shotgun (WGS) entry which is preliminary data.</text>
</comment>
<feature type="domain" description="Protein kinase" evidence="8">
    <location>
        <begin position="153"/>
        <end position="418"/>
    </location>
</feature>
<dbReference type="EMBL" id="JALJOR010000013">
    <property type="protein sequence ID" value="KAK9806872.1"/>
    <property type="molecule type" value="Genomic_DNA"/>
</dbReference>
<feature type="binding site" evidence="6">
    <location>
        <position position="182"/>
    </location>
    <ligand>
        <name>ATP</name>
        <dbReference type="ChEBI" id="CHEBI:30616"/>
    </ligand>
</feature>
<dbReference type="PROSITE" id="PS00107">
    <property type="entry name" value="PROTEIN_KINASE_ATP"/>
    <property type="match status" value="1"/>
</dbReference>
<dbReference type="SMART" id="SM00220">
    <property type="entry name" value="S_TKc"/>
    <property type="match status" value="1"/>
</dbReference>
<dbReference type="AlphaFoldDB" id="A0AAW1PE94"/>
<dbReference type="GO" id="GO:0005524">
    <property type="term" value="F:ATP binding"/>
    <property type="evidence" value="ECO:0007669"/>
    <property type="project" value="UniProtKB-UniRule"/>
</dbReference>
<evidence type="ECO:0000256" key="2">
    <source>
        <dbReference type="ARBA" id="ARBA00022741"/>
    </source>
</evidence>
<dbReference type="Pfam" id="PF00069">
    <property type="entry name" value="Pkinase"/>
    <property type="match status" value="1"/>
</dbReference>
<name>A0AAW1PE94_9CHLO</name>
<accession>A0AAW1PE94</accession>
<gene>
    <name evidence="9" type="ORF">WJX72_005655</name>
</gene>
<evidence type="ECO:0000256" key="6">
    <source>
        <dbReference type="PROSITE-ProRule" id="PRU10141"/>
    </source>
</evidence>
<keyword evidence="3" id="KW-0418">Kinase</keyword>
<evidence type="ECO:0000313" key="9">
    <source>
        <dbReference type="EMBL" id="KAK9806872.1"/>
    </source>
</evidence>
<dbReference type="PROSITE" id="PS00108">
    <property type="entry name" value="PROTEIN_KINASE_ST"/>
    <property type="match status" value="1"/>
</dbReference>
<dbReference type="InterPro" id="IPR017441">
    <property type="entry name" value="Protein_kinase_ATP_BS"/>
</dbReference>
<dbReference type="EC" id="2.7.11.34" evidence="5"/>
<evidence type="ECO:0000256" key="1">
    <source>
        <dbReference type="ARBA" id="ARBA00022679"/>
    </source>
</evidence>
<evidence type="ECO:0000256" key="5">
    <source>
        <dbReference type="ARBA" id="ARBA00039067"/>
    </source>
</evidence>
<evidence type="ECO:0000256" key="4">
    <source>
        <dbReference type="ARBA" id="ARBA00022840"/>
    </source>
</evidence>
<evidence type="ECO:0000256" key="3">
    <source>
        <dbReference type="ARBA" id="ARBA00022777"/>
    </source>
</evidence>
<keyword evidence="2 6" id="KW-0547">Nucleotide-binding</keyword>
<sequence>MCRKGILPALHKLANSRFLCSFYGRASCTLGDELPPAGTHPASAVECKLASKAGRLPNAGCSSGDDKSTIPAQYQLGTPASSPSPVQKSCLSGASTIDGPKDVASSSLPSALPSNSVSDCRANSGHLERRQVMHATDACASEHLPVAVDPSSFKRSVCLGTGGFGRVWQAECQDLAGDVALKMLRRKASDCTELLADEMGAHYSLRHPNIVTCLGAVVNTDGHLVGVALENMQGGSLASLMRQHPDGLPLATCIRLGLDIAHGLCHCHSQGVVHGDIKPDNLLLTGGGLPCAKLADFGIALQAGKRGYVNDGGARGTPNYWAPELAREGQVIWAAIDVWALGAVLYKMATGSPPFHSWKFTEIKKTLELDPSCACPPLTPAPPGSDAAQFAKYMELVSRCCEVDPRQRADSVLAFLWLTDLMEAHAAGQASATQLP</sequence>
<organism evidence="9 10">
    <name type="scientific">[Myrmecia] bisecta</name>
    <dbReference type="NCBI Taxonomy" id="41462"/>
    <lineage>
        <taxon>Eukaryota</taxon>
        <taxon>Viridiplantae</taxon>
        <taxon>Chlorophyta</taxon>
        <taxon>core chlorophytes</taxon>
        <taxon>Trebouxiophyceae</taxon>
        <taxon>Trebouxiales</taxon>
        <taxon>Trebouxiaceae</taxon>
        <taxon>Myrmecia</taxon>
    </lineage>
</organism>
<dbReference type="InterPro" id="IPR000719">
    <property type="entry name" value="Prot_kinase_dom"/>
</dbReference>
<dbReference type="PANTHER" id="PTHR43289:SF33">
    <property type="entry name" value="SERINE_THREONINE KINASE 31"/>
    <property type="match status" value="1"/>
</dbReference>
<dbReference type="PANTHER" id="PTHR43289">
    <property type="entry name" value="MITOGEN-ACTIVATED PROTEIN KINASE KINASE KINASE 20-RELATED"/>
    <property type="match status" value="1"/>
</dbReference>
<keyword evidence="10" id="KW-1185">Reference proteome</keyword>
<evidence type="ECO:0000256" key="7">
    <source>
        <dbReference type="RuleBase" id="RU000304"/>
    </source>
</evidence>
<dbReference type="GO" id="GO:0004674">
    <property type="term" value="F:protein serine/threonine kinase activity"/>
    <property type="evidence" value="ECO:0007669"/>
    <property type="project" value="UniProtKB-KW"/>
</dbReference>
<dbReference type="Proteomes" id="UP001489004">
    <property type="component" value="Unassembled WGS sequence"/>
</dbReference>
<keyword evidence="4 6" id="KW-0067">ATP-binding</keyword>
<dbReference type="CDD" id="cd14014">
    <property type="entry name" value="STKc_PknB_like"/>
    <property type="match status" value="1"/>
</dbReference>
<dbReference type="PROSITE" id="PS50011">
    <property type="entry name" value="PROTEIN_KINASE_DOM"/>
    <property type="match status" value="1"/>
</dbReference>
<evidence type="ECO:0000259" key="8">
    <source>
        <dbReference type="PROSITE" id="PS50011"/>
    </source>
</evidence>
<keyword evidence="7" id="KW-0723">Serine/threonine-protein kinase</keyword>
<protein>
    <recommendedName>
        <fullName evidence="5">NEK6-subfamily protein kinase</fullName>
        <ecNumber evidence="5">2.7.11.34</ecNumber>
    </recommendedName>
</protein>
<dbReference type="InterPro" id="IPR008271">
    <property type="entry name" value="Ser/Thr_kinase_AS"/>
</dbReference>
<proteinExistence type="inferred from homology"/>
<dbReference type="Gene3D" id="1.10.510.10">
    <property type="entry name" value="Transferase(Phosphotransferase) domain 1"/>
    <property type="match status" value="1"/>
</dbReference>
<dbReference type="SUPFAM" id="SSF56112">
    <property type="entry name" value="Protein kinase-like (PK-like)"/>
    <property type="match status" value="1"/>
</dbReference>